<dbReference type="Gene3D" id="3.40.309.10">
    <property type="entry name" value="Aldehyde Dehydrogenase, Chain A, domain 2"/>
    <property type="match status" value="1"/>
</dbReference>
<dbReference type="Gene3D" id="3.40.605.10">
    <property type="entry name" value="Aldehyde Dehydrogenase, Chain A, domain 1"/>
    <property type="match status" value="1"/>
</dbReference>
<dbReference type="PANTHER" id="PTHR43570:SF16">
    <property type="entry name" value="ALDEHYDE DEHYDROGENASE TYPE III, ISOFORM Q"/>
    <property type="match status" value="1"/>
</dbReference>
<reference evidence="9 10" key="1">
    <citation type="submission" date="2020-08" db="EMBL/GenBank/DDBJ databases">
        <authorList>
            <person name="Liu C."/>
            <person name="Sun Q."/>
        </authorList>
    </citation>
    <scope>NUCLEOTIDE SEQUENCE [LARGE SCALE GENOMIC DNA]</scope>
    <source>
        <strain evidence="9 10">NSJ-61</strain>
    </source>
</reference>
<dbReference type="FunFam" id="3.40.605.10:FF:000004">
    <property type="entry name" value="Aldehyde dehydrogenase"/>
    <property type="match status" value="1"/>
</dbReference>
<dbReference type="FunFam" id="3.40.309.10:FF:000003">
    <property type="entry name" value="Aldehyde dehydrogenase"/>
    <property type="match status" value="1"/>
</dbReference>
<dbReference type="InterPro" id="IPR016163">
    <property type="entry name" value="Ald_DH_C"/>
</dbReference>
<dbReference type="Proteomes" id="UP000515856">
    <property type="component" value="Chromosome"/>
</dbReference>
<dbReference type="RefSeq" id="WP_117451821.1">
    <property type="nucleotide sequence ID" value="NZ_CP060636.1"/>
</dbReference>
<evidence type="ECO:0000256" key="7">
    <source>
        <dbReference type="RuleBase" id="RU003345"/>
    </source>
</evidence>
<evidence type="ECO:0000256" key="4">
    <source>
        <dbReference type="PIRNR" id="PIRNR036492"/>
    </source>
</evidence>
<keyword evidence="2 4" id="KW-0560">Oxidoreductase</keyword>
<dbReference type="PROSITE" id="PS00070">
    <property type="entry name" value="ALDEHYDE_DEHYDR_CYS"/>
    <property type="match status" value="1"/>
</dbReference>
<dbReference type="InterPro" id="IPR016162">
    <property type="entry name" value="Ald_DH_N"/>
</dbReference>
<feature type="active site" evidence="5">
    <location>
        <position position="243"/>
    </location>
</feature>
<accession>A0A7G9GKK7</accession>
<organism evidence="9 10">
    <name type="scientific">[Eubacterium] hominis</name>
    <dbReference type="NCBI Taxonomy" id="2764325"/>
    <lineage>
        <taxon>Bacteria</taxon>
        <taxon>Bacillati</taxon>
        <taxon>Bacillota</taxon>
        <taxon>Erysipelotrichia</taxon>
        <taxon>Erysipelotrichales</taxon>
        <taxon>Erysipelotrichaceae</taxon>
        <taxon>Amedibacillus</taxon>
    </lineage>
</organism>
<evidence type="ECO:0000256" key="5">
    <source>
        <dbReference type="PIRSR" id="PIRSR036492-1"/>
    </source>
</evidence>
<dbReference type="InterPro" id="IPR016161">
    <property type="entry name" value="Ald_DH/histidinol_DH"/>
</dbReference>
<dbReference type="PANTHER" id="PTHR43570">
    <property type="entry name" value="ALDEHYDE DEHYDROGENASE"/>
    <property type="match status" value="1"/>
</dbReference>
<protein>
    <recommendedName>
        <fullName evidence="4">Aldehyde dehydrogenase</fullName>
    </recommendedName>
</protein>
<dbReference type="CDD" id="cd07136">
    <property type="entry name" value="ALDH_YwdH-P39616"/>
    <property type="match status" value="1"/>
</dbReference>
<evidence type="ECO:0000313" key="10">
    <source>
        <dbReference type="Proteomes" id="UP000515856"/>
    </source>
</evidence>
<feature type="active site" evidence="5 6">
    <location>
        <position position="209"/>
    </location>
</feature>
<evidence type="ECO:0000313" key="9">
    <source>
        <dbReference type="EMBL" id="QNM11339.1"/>
    </source>
</evidence>
<feature type="domain" description="Aldehyde dehydrogenase" evidence="8">
    <location>
        <begin position="6"/>
        <end position="426"/>
    </location>
</feature>
<comment type="similarity">
    <text evidence="1 4 7">Belongs to the aldehyde dehydrogenase family.</text>
</comment>
<dbReference type="InterPro" id="IPR016160">
    <property type="entry name" value="Ald_DH_CS_CYS"/>
</dbReference>
<dbReference type="InterPro" id="IPR012394">
    <property type="entry name" value="Aldehyde_DH_NAD(P)"/>
</dbReference>
<keyword evidence="3" id="KW-0520">NAD</keyword>
<keyword evidence="10" id="KW-1185">Reference proteome</keyword>
<dbReference type="InterPro" id="IPR029510">
    <property type="entry name" value="Ald_DH_CS_GLU"/>
</dbReference>
<dbReference type="GO" id="GO:0004029">
    <property type="term" value="F:aldehyde dehydrogenase (NAD+) activity"/>
    <property type="evidence" value="ECO:0007669"/>
    <property type="project" value="TreeGrafter"/>
</dbReference>
<proteinExistence type="inferred from homology"/>
<dbReference type="GO" id="GO:0005737">
    <property type="term" value="C:cytoplasm"/>
    <property type="evidence" value="ECO:0007669"/>
    <property type="project" value="TreeGrafter"/>
</dbReference>
<name>A0A7G9GKK7_9FIRM</name>
<dbReference type="PROSITE" id="PS00687">
    <property type="entry name" value="ALDEHYDE_DEHYDR_GLU"/>
    <property type="match status" value="1"/>
</dbReference>
<evidence type="ECO:0000256" key="1">
    <source>
        <dbReference type="ARBA" id="ARBA00009986"/>
    </source>
</evidence>
<dbReference type="InterPro" id="IPR015590">
    <property type="entry name" value="Aldehyde_DH_dom"/>
</dbReference>
<dbReference type="Pfam" id="PF00171">
    <property type="entry name" value="Aldedh"/>
    <property type="match status" value="1"/>
</dbReference>
<dbReference type="GO" id="GO:0006081">
    <property type="term" value="P:aldehyde metabolic process"/>
    <property type="evidence" value="ECO:0007669"/>
    <property type="project" value="InterPro"/>
</dbReference>
<evidence type="ECO:0000256" key="2">
    <source>
        <dbReference type="ARBA" id="ARBA00023002"/>
    </source>
</evidence>
<evidence type="ECO:0000259" key="8">
    <source>
        <dbReference type="Pfam" id="PF00171"/>
    </source>
</evidence>
<dbReference type="KEGG" id="ehn:H9Q80_13880"/>
<evidence type="ECO:0000256" key="6">
    <source>
        <dbReference type="PROSITE-ProRule" id="PRU10007"/>
    </source>
</evidence>
<sequence>MNIETTIANQRTFYQSNQTKDIAYRKQALRTLRKAIRNYQKAIEEALYKDLHKSSTEAFMSEIGLVLEELTFQLRHIDDFSKPSRRKTPLVHFPSVSFVVPQPYGVVLIMAPWNYPFQLCLEPTIGAIAAGNTVVIKPSAYAPHTAHVIKEMIEAYFPSEYITVVEGGREENLQLLNQHFDYIFFTGGTQVGKLVLEKASQNLTPVSLELGGKSPCIVDESANIKRGAKRIVFGKLLNAGQTCVAPDYILVHRSIKDELICYMHDEIQKALGDDPIHHPDYPRIINEKHFDRLCAYLHQGTICCGGRMNRERLQIEPTIMEVSDLHAKIMQEEIFGPILPVVTYDSLQEAIHFIHSKEHPLALYLFTTNREHEKKVLKECSFGGGCINDTIIHLASSYMGFGGVGKSGMGAYHGYDSFLTFSHMRSIVKKSNLIDLPFRYYPYKKWKEQLMRKVMR</sequence>
<dbReference type="AlphaFoldDB" id="A0A7G9GKK7"/>
<dbReference type="PIRSF" id="PIRSF036492">
    <property type="entry name" value="ALDH"/>
    <property type="match status" value="1"/>
</dbReference>
<dbReference type="EMBL" id="CP060636">
    <property type="protein sequence ID" value="QNM11339.1"/>
    <property type="molecule type" value="Genomic_DNA"/>
</dbReference>
<gene>
    <name evidence="9" type="ORF">H9Q80_13880</name>
</gene>
<dbReference type="SUPFAM" id="SSF53720">
    <property type="entry name" value="ALDH-like"/>
    <property type="match status" value="1"/>
</dbReference>
<evidence type="ECO:0000256" key="3">
    <source>
        <dbReference type="ARBA" id="ARBA00023027"/>
    </source>
</evidence>